<keyword evidence="2" id="KW-1133">Transmembrane helix</keyword>
<reference evidence="4" key="1">
    <citation type="submission" date="2016-10" db="EMBL/GenBank/DDBJ databases">
        <authorList>
            <person name="Varghese N."/>
            <person name="Submissions S."/>
        </authorList>
    </citation>
    <scope>NUCLEOTIDE SEQUENCE [LARGE SCALE GENOMIC DNA]</scope>
    <source>
        <strain evidence="4">CGMCC 1.11101</strain>
    </source>
</reference>
<evidence type="ECO:0000313" key="4">
    <source>
        <dbReference type="Proteomes" id="UP000198867"/>
    </source>
</evidence>
<dbReference type="RefSeq" id="WP_090711578.1">
    <property type="nucleotide sequence ID" value="NZ_FOVM01000006.1"/>
</dbReference>
<evidence type="ECO:0000256" key="1">
    <source>
        <dbReference type="SAM" id="MobiDB-lite"/>
    </source>
</evidence>
<feature type="region of interest" description="Disordered" evidence="1">
    <location>
        <begin position="105"/>
        <end position="128"/>
    </location>
</feature>
<protein>
    <submittedName>
        <fullName evidence="3">Uncharacterized protein</fullName>
    </submittedName>
</protein>
<gene>
    <name evidence="3" type="ORF">SAMN05216219_2313</name>
</gene>
<keyword evidence="2" id="KW-0812">Transmembrane</keyword>
<evidence type="ECO:0000256" key="2">
    <source>
        <dbReference type="SAM" id="Phobius"/>
    </source>
</evidence>
<dbReference type="OrthoDB" id="3268840at2"/>
<feature type="transmembrane region" description="Helical" evidence="2">
    <location>
        <begin position="64"/>
        <end position="84"/>
    </location>
</feature>
<evidence type="ECO:0000313" key="3">
    <source>
        <dbReference type="EMBL" id="SFN83998.1"/>
    </source>
</evidence>
<dbReference type="EMBL" id="FOVM01000006">
    <property type="protein sequence ID" value="SFN83998.1"/>
    <property type="molecule type" value="Genomic_DNA"/>
</dbReference>
<keyword evidence="2" id="KW-0472">Membrane</keyword>
<name>A0A1I5CAG6_9MICO</name>
<organism evidence="3 4">
    <name type="scientific">Mycetocola miduiensis</name>
    <dbReference type="NCBI Taxonomy" id="995034"/>
    <lineage>
        <taxon>Bacteria</taxon>
        <taxon>Bacillati</taxon>
        <taxon>Actinomycetota</taxon>
        <taxon>Actinomycetes</taxon>
        <taxon>Micrococcales</taxon>
        <taxon>Microbacteriaceae</taxon>
        <taxon>Mycetocola</taxon>
    </lineage>
</organism>
<dbReference type="AlphaFoldDB" id="A0A1I5CAG6"/>
<dbReference type="Proteomes" id="UP000198867">
    <property type="component" value="Unassembled WGS sequence"/>
</dbReference>
<sequence length="425" mass="43747">MNSDNELDPVDRLRAADPAGDVQPRAGFADEVIASVTRAVGEAAAEPAPVADLATAGTRRRPRWIPVAAVAASIVVVAAAGYGIGATAGRSTNLADGAAPAISLPAGGSPESMMQSGREPGLGGATDQRMYPYGFGRNSFSASGLGTSAGTAQAYAFDPNTAPVADQAAALAAALEVQSPVELREGGWNAGPLDGSAPTLSISLDGVLSFYYQDPRLNPWLCTDGAEECVPTGEAPSEDAAIAALRALLVGVGRDPEAFEFTSRVWEGSPTRTAEARPVVDGHVIDQPWSLEMAESGIVSANGALADIVGLGQYPVASEQEAFERLSDPRFGGAMTILPAASREPASTPDQWVPPTEPPATPTEGSSLSWPVIDVTIVSARLGLASQWQPDGSVMVVPAYEFTDADGGVWSVVAVADSRLNFAFE</sequence>
<accession>A0A1I5CAG6</accession>
<feature type="region of interest" description="Disordered" evidence="1">
    <location>
        <begin position="343"/>
        <end position="366"/>
    </location>
</feature>
<feature type="region of interest" description="Disordered" evidence="1">
    <location>
        <begin position="1"/>
        <end position="22"/>
    </location>
</feature>
<proteinExistence type="predicted"/>
<keyword evidence="4" id="KW-1185">Reference proteome</keyword>
<dbReference type="STRING" id="995034.SAMN05216219_2313"/>